<reference evidence="2" key="1">
    <citation type="submission" date="2013-04" db="EMBL/GenBank/DDBJ databases">
        <authorList>
            <person name="Qu J."/>
            <person name="Murali S.C."/>
            <person name="Bandaranaike D."/>
            <person name="Bellair M."/>
            <person name="Blankenburg K."/>
            <person name="Chao H."/>
            <person name="Dinh H."/>
            <person name="Doddapaneni H."/>
            <person name="Downs B."/>
            <person name="Dugan-Rocha S."/>
            <person name="Elkadiri S."/>
            <person name="Gnanaolivu R.D."/>
            <person name="Hernandez B."/>
            <person name="Javaid M."/>
            <person name="Jayaseelan J.C."/>
            <person name="Lee S."/>
            <person name="Li M."/>
            <person name="Ming W."/>
            <person name="Munidasa M."/>
            <person name="Muniz J."/>
            <person name="Nguyen L."/>
            <person name="Ongeri F."/>
            <person name="Osuji N."/>
            <person name="Pu L.-L."/>
            <person name="Puazo M."/>
            <person name="Qu C."/>
            <person name="Quiroz J."/>
            <person name="Raj R."/>
            <person name="Weissenberger G."/>
            <person name="Xin Y."/>
            <person name="Zou X."/>
            <person name="Han Y."/>
            <person name="Richards S."/>
            <person name="Worley K."/>
            <person name="Muzny D."/>
            <person name="Gibbs R."/>
        </authorList>
    </citation>
    <scope>NUCLEOTIDE SEQUENCE</scope>
    <source>
        <strain evidence="2">Sampled in the wild</strain>
    </source>
</reference>
<dbReference type="AlphaFoldDB" id="A0A8K0JYI8"/>
<keyword evidence="3" id="KW-1185">Reference proteome</keyword>
<reference evidence="2" key="2">
    <citation type="submission" date="2017-10" db="EMBL/GenBank/DDBJ databases">
        <title>Ladona fulva Genome sequencing and assembly.</title>
        <authorList>
            <person name="Murali S."/>
            <person name="Richards S."/>
            <person name="Bandaranaike D."/>
            <person name="Bellair M."/>
            <person name="Blankenburg K."/>
            <person name="Chao H."/>
            <person name="Dinh H."/>
            <person name="Doddapaneni H."/>
            <person name="Dugan-Rocha S."/>
            <person name="Elkadiri S."/>
            <person name="Gnanaolivu R."/>
            <person name="Hernandez B."/>
            <person name="Skinner E."/>
            <person name="Javaid M."/>
            <person name="Lee S."/>
            <person name="Li M."/>
            <person name="Ming W."/>
            <person name="Munidasa M."/>
            <person name="Muniz J."/>
            <person name="Nguyen L."/>
            <person name="Hughes D."/>
            <person name="Osuji N."/>
            <person name="Pu L.-L."/>
            <person name="Puazo M."/>
            <person name="Qu C."/>
            <person name="Quiroz J."/>
            <person name="Raj R."/>
            <person name="Weissenberger G."/>
            <person name="Xin Y."/>
            <person name="Zou X."/>
            <person name="Han Y."/>
            <person name="Worley K."/>
            <person name="Muzny D."/>
            <person name="Gibbs R."/>
        </authorList>
    </citation>
    <scope>NUCLEOTIDE SEQUENCE</scope>
    <source>
        <strain evidence="2">Sampled in the wild</strain>
    </source>
</reference>
<dbReference type="PANTHER" id="PTHR24096:SF422">
    <property type="entry name" value="BCDNA.GH02901"/>
    <property type="match status" value="1"/>
</dbReference>
<gene>
    <name evidence="2" type="ORF">J437_LFUL005544</name>
</gene>
<dbReference type="Proteomes" id="UP000792457">
    <property type="component" value="Unassembled WGS sequence"/>
</dbReference>
<dbReference type="InterPro" id="IPR045851">
    <property type="entry name" value="AMP-bd_C_sf"/>
</dbReference>
<organism evidence="2 3">
    <name type="scientific">Ladona fulva</name>
    <name type="common">Scarce chaser dragonfly</name>
    <name type="synonym">Libellula fulva</name>
    <dbReference type="NCBI Taxonomy" id="123851"/>
    <lineage>
        <taxon>Eukaryota</taxon>
        <taxon>Metazoa</taxon>
        <taxon>Ecdysozoa</taxon>
        <taxon>Arthropoda</taxon>
        <taxon>Hexapoda</taxon>
        <taxon>Insecta</taxon>
        <taxon>Pterygota</taxon>
        <taxon>Palaeoptera</taxon>
        <taxon>Odonata</taxon>
        <taxon>Epiprocta</taxon>
        <taxon>Anisoptera</taxon>
        <taxon>Libelluloidea</taxon>
        <taxon>Libellulidae</taxon>
        <taxon>Ladona</taxon>
    </lineage>
</organism>
<evidence type="ECO:0000259" key="1">
    <source>
        <dbReference type="Pfam" id="PF13193"/>
    </source>
</evidence>
<evidence type="ECO:0000313" key="3">
    <source>
        <dbReference type="Proteomes" id="UP000792457"/>
    </source>
</evidence>
<feature type="domain" description="AMP-binding enzyme C-terminal" evidence="1">
    <location>
        <begin position="29"/>
        <end position="105"/>
    </location>
</feature>
<dbReference type="GO" id="GO:0016405">
    <property type="term" value="F:CoA-ligase activity"/>
    <property type="evidence" value="ECO:0007669"/>
    <property type="project" value="TreeGrafter"/>
</dbReference>
<sequence length="121" mass="13158">MSCGKLFLHCPFAMKGYLHSDVAKVSVVEIETAISEHPDVLAVGVVAVPNPETTSMARAYIVLKPGKSLKEEDILEYVAGKVVFYKQLHGGATFVNSLPMNSGGKLDRRSLYSMAMAEIKQ</sequence>
<dbReference type="EMBL" id="KZ308186">
    <property type="protein sequence ID" value="KAG8224160.1"/>
    <property type="molecule type" value="Genomic_DNA"/>
</dbReference>
<comment type="caution">
    <text evidence="2">The sequence shown here is derived from an EMBL/GenBank/DDBJ whole genome shotgun (WGS) entry which is preliminary data.</text>
</comment>
<name>A0A8K0JYI8_LADFU</name>
<evidence type="ECO:0000313" key="2">
    <source>
        <dbReference type="EMBL" id="KAG8224160.1"/>
    </source>
</evidence>
<proteinExistence type="predicted"/>
<accession>A0A8K0JYI8</accession>
<dbReference type="InterPro" id="IPR025110">
    <property type="entry name" value="AMP-bd_C"/>
</dbReference>
<protein>
    <recommendedName>
        <fullName evidence="1">AMP-binding enzyme C-terminal domain-containing protein</fullName>
    </recommendedName>
</protein>
<dbReference type="PANTHER" id="PTHR24096">
    <property type="entry name" value="LONG-CHAIN-FATTY-ACID--COA LIGASE"/>
    <property type="match status" value="1"/>
</dbReference>
<dbReference type="Gene3D" id="3.30.300.30">
    <property type="match status" value="1"/>
</dbReference>
<dbReference type="Pfam" id="PF13193">
    <property type="entry name" value="AMP-binding_C"/>
    <property type="match status" value="1"/>
</dbReference>
<dbReference type="OrthoDB" id="10253869at2759"/>
<dbReference type="SUPFAM" id="SSF56801">
    <property type="entry name" value="Acetyl-CoA synthetase-like"/>
    <property type="match status" value="1"/>
</dbReference>